<dbReference type="GO" id="GO:0046872">
    <property type="term" value="F:metal ion binding"/>
    <property type="evidence" value="ECO:0007669"/>
    <property type="project" value="UniProtKB-KW"/>
</dbReference>
<evidence type="ECO:0000256" key="2">
    <source>
        <dbReference type="ARBA" id="ARBA00022723"/>
    </source>
</evidence>
<evidence type="ECO:0000259" key="4">
    <source>
        <dbReference type="Pfam" id="PF03328"/>
    </source>
</evidence>
<dbReference type="AlphaFoldDB" id="A0A261TYF8"/>
<dbReference type="InterPro" id="IPR015813">
    <property type="entry name" value="Pyrv/PenolPyrv_kinase-like_dom"/>
</dbReference>
<dbReference type="PANTHER" id="PTHR30502">
    <property type="entry name" value="2-KETO-3-DEOXY-L-RHAMNONATE ALDOLASE"/>
    <property type="match status" value="1"/>
</dbReference>
<keyword evidence="3" id="KW-0456">Lyase</keyword>
<dbReference type="PANTHER" id="PTHR30502:SF0">
    <property type="entry name" value="PHOSPHOENOLPYRUVATE CARBOXYLASE FAMILY PROTEIN"/>
    <property type="match status" value="1"/>
</dbReference>
<comment type="caution">
    <text evidence="5">The sequence shown here is derived from an EMBL/GenBank/DDBJ whole genome shotgun (WGS) entry which is preliminary data.</text>
</comment>
<dbReference type="Pfam" id="PF03328">
    <property type="entry name" value="HpcH_HpaI"/>
    <property type="match status" value="1"/>
</dbReference>
<name>A0A261TYF8_9BORD</name>
<gene>
    <name evidence="5" type="ORF">CAL20_17000</name>
</gene>
<sequence length="263" mass="28656">MRTNPLIARLKTGVPALNGWLTLGSVAVAEAMAHQPWDSLTIDMQHGLSDYETTVQMLRAISTTKVTPIVRVPWLEPGIIMKILDAGAYGIICPMVNTPEQCREFVSYCRYAPAGARSFGPTRAPLYAGADYWKGANDNVLTIAMIETKQALENLDGILAVPDLNGVYIGPADLSLSLGFDPVDDQSTPEVLAVIEDIRTRAQQAGKFAVMHCSPIEYAVYMADKKFEMLTVSNDGRLLAIAQQQLFAQLDQARAKHSPAAAY</sequence>
<dbReference type="InterPro" id="IPR050251">
    <property type="entry name" value="HpcH-HpaI_aldolase"/>
</dbReference>
<accession>A0A261TYF8</accession>
<protein>
    <submittedName>
        <fullName evidence="5">2,4-dihydroxyhept-2-ene-1,7-dioic acid aldolase</fullName>
    </submittedName>
</protein>
<evidence type="ECO:0000313" key="5">
    <source>
        <dbReference type="EMBL" id="OZI54669.1"/>
    </source>
</evidence>
<keyword evidence="2" id="KW-0479">Metal-binding</keyword>
<dbReference type="OrthoDB" id="86160at2"/>
<dbReference type="RefSeq" id="WP_094820672.1">
    <property type="nucleotide sequence ID" value="NZ_NEVO01000005.1"/>
</dbReference>
<dbReference type="Proteomes" id="UP000216885">
    <property type="component" value="Unassembled WGS sequence"/>
</dbReference>
<organism evidence="5 6">
    <name type="scientific">Bordetella genomosp. 4</name>
    <dbReference type="NCBI Taxonomy" id="463044"/>
    <lineage>
        <taxon>Bacteria</taxon>
        <taxon>Pseudomonadati</taxon>
        <taxon>Pseudomonadota</taxon>
        <taxon>Betaproteobacteria</taxon>
        <taxon>Burkholderiales</taxon>
        <taxon>Alcaligenaceae</taxon>
        <taxon>Bordetella</taxon>
    </lineage>
</organism>
<keyword evidence="6" id="KW-1185">Reference proteome</keyword>
<evidence type="ECO:0000256" key="1">
    <source>
        <dbReference type="ARBA" id="ARBA00005568"/>
    </source>
</evidence>
<dbReference type="EMBL" id="NEVQ01000016">
    <property type="protein sequence ID" value="OZI54669.1"/>
    <property type="molecule type" value="Genomic_DNA"/>
</dbReference>
<proteinExistence type="inferred from homology"/>
<evidence type="ECO:0000313" key="6">
    <source>
        <dbReference type="Proteomes" id="UP000216885"/>
    </source>
</evidence>
<dbReference type="Gene3D" id="3.20.20.60">
    <property type="entry name" value="Phosphoenolpyruvate-binding domains"/>
    <property type="match status" value="1"/>
</dbReference>
<dbReference type="InterPro" id="IPR005000">
    <property type="entry name" value="Aldolase/citrate-lyase_domain"/>
</dbReference>
<reference evidence="5 6" key="1">
    <citation type="submission" date="2017-05" db="EMBL/GenBank/DDBJ databases">
        <title>Complete and WGS of Bordetella genogroups.</title>
        <authorList>
            <person name="Spilker T."/>
            <person name="LiPuma J."/>
        </authorList>
    </citation>
    <scope>NUCLEOTIDE SEQUENCE [LARGE SCALE GENOMIC DNA]</scope>
    <source>
        <strain evidence="5 6">AU9919</strain>
    </source>
</reference>
<dbReference type="GO" id="GO:0005737">
    <property type="term" value="C:cytoplasm"/>
    <property type="evidence" value="ECO:0007669"/>
    <property type="project" value="TreeGrafter"/>
</dbReference>
<dbReference type="InterPro" id="IPR040442">
    <property type="entry name" value="Pyrv_kinase-like_dom_sf"/>
</dbReference>
<dbReference type="GO" id="GO:0016832">
    <property type="term" value="F:aldehyde-lyase activity"/>
    <property type="evidence" value="ECO:0007669"/>
    <property type="project" value="TreeGrafter"/>
</dbReference>
<feature type="domain" description="HpcH/HpaI aldolase/citrate lyase" evidence="4">
    <location>
        <begin position="20"/>
        <end position="207"/>
    </location>
</feature>
<comment type="similarity">
    <text evidence="1">Belongs to the HpcH/HpaI aldolase family.</text>
</comment>
<dbReference type="SUPFAM" id="SSF51621">
    <property type="entry name" value="Phosphoenolpyruvate/pyruvate domain"/>
    <property type="match status" value="1"/>
</dbReference>
<evidence type="ECO:0000256" key="3">
    <source>
        <dbReference type="ARBA" id="ARBA00023239"/>
    </source>
</evidence>